<dbReference type="InterPro" id="IPR013783">
    <property type="entry name" value="Ig-like_fold"/>
</dbReference>
<dbReference type="PROSITE" id="PS51257">
    <property type="entry name" value="PROKAR_LIPOPROTEIN"/>
    <property type="match status" value="1"/>
</dbReference>
<dbReference type="RefSeq" id="WP_114463292.1">
    <property type="nucleotide sequence ID" value="NZ_QPIW01000024.1"/>
</dbReference>
<dbReference type="InterPro" id="IPR036116">
    <property type="entry name" value="FN3_sf"/>
</dbReference>
<evidence type="ECO:0000259" key="1">
    <source>
        <dbReference type="PROSITE" id="PS50853"/>
    </source>
</evidence>
<dbReference type="EMBL" id="QPIW01000024">
    <property type="protein sequence ID" value="RDB03692.1"/>
    <property type="molecule type" value="Genomic_DNA"/>
</dbReference>
<reference evidence="2 3" key="1">
    <citation type="submission" date="2018-07" db="EMBL/GenBank/DDBJ databases">
        <title>Genome analysis of Runella aurantiaca.</title>
        <authorList>
            <person name="Yang X."/>
        </authorList>
    </citation>
    <scope>NUCLEOTIDE SEQUENCE [LARGE SCALE GENOMIC DNA]</scope>
    <source>
        <strain evidence="2 3">YX9</strain>
    </source>
</reference>
<sequence>MYSRHTFGSLLKQLLLGVILVQLLFSCRKEPQEVSPPAPPTVLTGSASGISTDKATVSGKIETVGSSQVTQYGHCWLIGSGTPTTTDAKTAKGIGDAGLLFTSELSGLSPNTTYSVRTYAINSAGTSYGTIISFKTDSPPVTIVKPVVETTEVTDITTTNAVGKGRIVANGGSDLTEYGICWIAGNGEPTISNSKKTTTNRDANGNFSGVIDNLTANTLYSVRAFATNASGTGYGQTKQITSASAVACTVTPTVSTTTASNITQTTAVVGGKIDNEGGGNCQVSEYGHIWTVSTNADPTVLTNGGKTTKTAAISSGGTFSSDITGLTAGTIYKVRAYAKNQTNIVVYGSIVNVTAAAATCTVNPTVSTAAASNITQTTAVVGGKIDNEGGGNCQVSEYGHIWTVSTNADPTVLTNGGKTTKTAAISSGGTFSSDITGLTAGTIYKVRAYAKNQTNIVVYGSIVNVTAAAVACTVNPTVSTAAASNITQTTAVVGGKIDNEGGGNCQVSEYGHIWTVSTNADPTVLTNGGKTTKTAAISSGGTFSSDITGLTAGTIYKVRAYAKNQTNIVVYGSIVNVTASQVRSIRITNNSSLPITRIDVIEGANTRQLSLSGGRIGLGANYTFPVSTAQVGLTINSTKDGCGVSQTATVSVASGQITNVSLTNPTVAQVMTGFKASGFSTFTSVNVRPGGLYTISYYFYTDGRFAWEDSNNARGNGTFTLLSWPANSTAITVHTNTSGDFVVPCPYRAFSSNGYSFEFER</sequence>
<dbReference type="Gene3D" id="2.60.40.10">
    <property type="entry name" value="Immunoglobulins"/>
    <property type="match status" value="2"/>
</dbReference>
<evidence type="ECO:0000313" key="2">
    <source>
        <dbReference type="EMBL" id="RDB03692.1"/>
    </source>
</evidence>
<gene>
    <name evidence="2" type="ORF">DVG78_22550</name>
</gene>
<name>A0A369I3R0_9BACT</name>
<comment type="caution">
    <text evidence="2">The sequence shown here is derived from an EMBL/GenBank/DDBJ whole genome shotgun (WGS) entry which is preliminary data.</text>
</comment>
<dbReference type="AlphaFoldDB" id="A0A369I3R0"/>
<dbReference type="SUPFAM" id="SSF49265">
    <property type="entry name" value="Fibronectin type III"/>
    <property type="match status" value="1"/>
</dbReference>
<keyword evidence="3" id="KW-1185">Reference proteome</keyword>
<dbReference type="InterPro" id="IPR003961">
    <property type="entry name" value="FN3_dom"/>
</dbReference>
<dbReference type="OrthoDB" id="602637at2"/>
<dbReference type="PROSITE" id="PS50853">
    <property type="entry name" value="FN3"/>
    <property type="match status" value="1"/>
</dbReference>
<protein>
    <recommendedName>
        <fullName evidence="1">Fibronectin type-III domain-containing protein</fullName>
    </recommendedName>
</protein>
<feature type="domain" description="Fibronectin type-III" evidence="1">
    <location>
        <begin position="39"/>
        <end position="139"/>
    </location>
</feature>
<dbReference type="Proteomes" id="UP000253141">
    <property type="component" value="Unassembled WGS sequence"/>
</dbReference>
<proteinExistence type="predicted"/>
<accession>A0A369I3R0</accession>
<organism evidence="2 3">
    <name type="scientific">Runella aurantiaca</name>
    <dbReference type="NCBI Taxonomy" id="2282308"/>
    <lineage>
        <taxon>Bacteria</taxon>
        <taxon>Pseudomonadati</taxon>
        <taxon>Bacteroidota</taxon>
        <taxon>Cytophagia</taxon>
        <taxon>Cytophagales</taxon>
        <taxon>Spirosomataceae</taxon>
        <taxon>Runella</taxon>
    </lineage>
</organism>
<dbReference type="SMART" id="SM00060">
    <property type="entry name" value="FN3"/>
    <property type="match status" value="5"/>
</dbReference>
<evidence type="ECO:0000313" key="3">
    <source>
        <dbReference type="Proteomes" id="UP000253141"/>
    </source>
</evidence>